<name>A0A226DXW5_FOLCA</name>
<feature type="domain" description="EGF-like" evidence="4">
    <location>
        <begin position="349"/>
        <end position="391"/>
    </location>
</feature>
<sequence>MKLLRFLILWSLTFSCFLQISHGLKTRPKPNKVKPANNKNKTKNTTIRPISSKKTKNVEVLTIKMFEITFDANLIEVISEIPIPTNGEIVVGRDTVGQAGGKLIFQCVSQYPVQWIYTGDGNPEITTNLTISEPTKRSDASNYVANVGLGFNTALRESFTGEYICKKVQVRKNWEKYSPKFASVYVYVPGSSLFIQKTGESLYPPKDANWVRIPCSVTHPDVIVTLQKKNENGLLQCPSEHEVRFSPKSGFIVTSLIREVWGKYVCIGSFNGTTTPQEMIQLVEYSVTEEEKKLTGKNKKQKKVGPKKSASSAERAFGHSRLNYFEEEQDDKDSFEEEIHPRNDKGESSSLSCFPSNPCGPNSVCKTTPGNAPIQKCSCRVGFMGRPPNCRPECILDMDCPAEMECSGQRCSNPCSLNRCGQGARCRVVNHRAKCSCPPGHIGNPERNGKCGRSRGPSLQYFPVEYEAMRESGEKFGGFVSGGSHEFGGTTSESEESNENSVAEVFVQNQDQFPCDPWPCGPNSQCKPVGADAHCYCSKGYIGTPPHCRPECSQDSHCPDHLTCIETKCRDPCVFTEGKCGVRASCRTVGHKPSCRCLNGFYGDPYVKCRPQRDDQNPANRPPQFPDSPRPIDSNNNGPFQPISRPPRPPPQQNYPVMMTMMKPGTNYPGSNYPQPSPCTNSPCGKNALCSYRNETVGCKCPPHLSGFGSDPYLECYPRSNPCEMCGPHSQCVVDERGGSPTICTCLEGKVGSPPNCRDGFCQKNRECGDNQHCFGGRCDDPCKRANCGRSAVCRSMRHLAVCACRNAPDRDPLTGCPPKVRDYYDDGDNSREYYVYRGT</sequence>
<evidence type="ECO:0000256" key="3">
    <source>
        <dbReference type="SAM" id="SignalP"/>
    </source>
</evidence>
<dbReference type="AlphaFoldDB" id="A0A226DXW5"/>
<feature type="chain" id="PRO_5012578758" evidence="3">
    <location>
        <begin position="24"/>
        <end position="840"/>
    </location>
</feature>
<gene>
    <name evidence="5" type="ORF">Fcan01_15211</name>
</gene>
<feature type="region of interest" description="Disordered" evidence="2">
    <location>
        <begin position="612"/>
        <end position="667"/>
    </location>
</feature>
<keyword evidence="6" id="KW-1185">Reference proteome</keyword>
<feature type="compositionally biased region" description="Basic and acidic residues" evidence="2">
    <location>
        <begin position="337"/>
        <end position="347"/>
    </location>
</feature>
<protein>
    <submittedName>
        <fullName evidence="5">Pro-epidermal growth factor</fullName>
    </submittedName>
</protein>
<evidence type="ECO:0000259" key="4">
    <source>
        <dbReference type="PROSITE" id="PS50026"/>
    </source>
</evidence>
<dbReference type="PANTHER" id="PTHR22963:SF38">
    <property type="entry name" value="LP13770P"/>
    <property type="match status" value="1"/>
</dbReference>
<feature type="domain" description="EGF-like" evidence="4">
    <location>
        <begin position="511"/>
        <end position="549"/>
    </location>
</feature>
<proteinExistence type="predicted"/>
<dbReference type="PROSITE" id="PS50026">
    <property type="entry name" value="EGF_3"/>
    <property type="match status" value="3"/>
</dbReference>
<feature type="region of interest" description="Disordered" evidence="2">
    <location>
        <begin position="328"/>
        <end position="354"/>
    </location>
</feature>
<dbReference type="SMART" id="SM00181">
    <property type="entry name" value="EGF"/>
    <property type="match status" value="6"/>
</dbReference>
<feature type="region of interest" description="Disordered" evidence="2">
    <location>
        <begin position="477"/>
        <end position="500"/>
    </location>
</feature>
<evidence type="ECO:0000313" key="6">
    <source>
        <dbReference type="Proteomes" id="UP000198287"/>
    </source>
</evidence>
<evidence type="ECO:0000313" key="5">
    <source>
        <dbReference type="EMBL" id="OXA50315.1"/>
    </source>
</evidence>
<comment type="caution">
    <text evidence="5">The sequence shown here is derived from an EMBL/GenBank/DDBJ whole genome shotgun (WGS) entry which is preliminary data.</text>
</comment>
<dbReference type="EMBL" id="LNIX01000009">
    <property type="protein sequence ID" value="OXA50315.1"/>
    <property type="molecule type" value="Genomic_DNA"/>
</dbReference>
<evidence type="ECO:0000256" key="2">
    <source>
        <dbReference type="SAM" id="MobiDB-lite"/>
    </source>
</evidence>
<feature type="region of interest" description="Disordered" evidence="2">
    <location>
        <begin position="291"/>
        <end position="315"/>
    </location>
</feature>
<dbReference type="PROSITE" id="PS01186">
    <property type="entry name" value="EGF_2"/>
    <property type="match status" value="3"/>
</dbReference>
<evidence type="ECO:0000256" key="1">
    <source>
        <dbReference type="PROSITE-ProRule" id="PRU00076"/>
    </source>
</evidence>
<keyword evidence="1" id="KW-0245">EGF-like domain</keyword>
<reference evidence="5 6" key="1">
    <citation type="submission" date="2015-12" db="EMBL/GenBank/DDBJ databases">
        <title>The genome of Folsomia candida.</title>
        <authorList>
            <person name="Faddeeva A."/>
            <person name="Derks M.F."/>
            <person name="Anvar Y."/>
            <person name="Smit S."/>
            <person name="Van Straalen N."/>
            <person name="Roelofs D."/>
        </authorList>
    </citation>
    <scope>NUCLEOTIDE SEQUENCE [LARGE SCALE GENOMIC DNA]</scope>
    <source>
        <strain evidence="5 6">VU population</strain>
        <tissue evidence="5">Whole body</tissue>
    </source>
</reference>
<comment type="caution">
    <text evidence="1">Lacks conserved residue(s) required for the propagation of feature annotation.</text>
</comment>
<dbReference type="OMA" id="SPPNCRD"/>
<keyword evidence="3" id="KW-0732">Signal</keyword>
<dbReference type="InterPro" id="IPR000742">
    <property type="entry name" value="EGF"/>
</dbReference>
<dbReference type="STRING" id="158441.A0A226DXW5"/>
<dbReference type="OrthoDB" id="4405280at2759"/>
<dbReference type="Proteomes" id="UP000198287">
    <property type="component" value="Unassembled WGS sequence"/>
</dbReference>
<dbReference type="InterPro" id="IPR048407">
    <property type="entry name" value="Dumpy_DPY"/>
</dbReference>
<dbReference type="InterPro" id="IPR013783">
    <property type="entry name" value="Ig-like_fold"/>
</dbReference>
<dbReference type="InterPro" id="IPR009030">
    <property type="entry name" value="Growth_fac_rcpt_cys_sf"/>
</dbReference>
<dbReference type="PROSITE" id="PS51257">
    <property type="entry name" value="PROKAR_LIPOPROTEIN"/>
    <property type="match status" value="1"/>
</dbReference>
<feature type="compositionally biased region" description="Pro residues" evidence="2">
    <location>
        <begin position="644"/>
        <end position="653"/>
    </location>
</feature>
<feature type="signal peptide" evidence="3">
    <location>
        <begin position="1"/>
        <end position="23"/>
    </location>
</feature>
<organism evidence="5 6">
    <name type="scientific">Folsomia candida</name>
    <name type="common">Springtail</name>
    <dbReference type="NCBI Taxonomy" id="158441"/>
    <lineage>
        <taxon>Eukaryota</taxon>
        <taxon>Metazoa</taxon>
        <taxon>Ecdysozoa</taxon>
        <taxon>Arthropoda</taxon>
        <taxon>Hexapoda</taxon>
        <taxon>Collembola</taxon>
        <taxon>Entomobryomorpha</taxon>
        <taxon>Isotomoidea</taxon>
        <taxon>Isotomidae</taxon>
        <taxon>Proisotominae</taxon>
        <taxon>Folsomia</taxon>
    </lineage>
</organism>
<feature type="domain" description="EGF-like" evidence="4">
    <location>
        <begin position="412"/>
        <end position="446"/>
    </location>
</feature>
<accession>A0A226DXW5</accession>
<feature type="compositionally biased region" description="Pro residues" evidence="2">
    <location>
        <begin position="620"/>
        <end position="629"/>
    </location>
</feature>
<feature type="compositionally biased region" description="Basic residues" evidence="2">
    <location>
        <begin position="295"/>
        <end position="306"/>
    </location>
</feature>
<dbReference type="PANTHER" id="PTHR22963">
    <property type="entry name" value="ENDOGLIN-RELATED"/>
    <property type="match status" value="1"/>
</dbReference>
<dbReference type="Gene3D" id="2.60.40.10">
    <property type="entry name" value="Immunoglobulins"/>
    <property type="match status" value="1"/>
</dbReference>
<feature type="compositionally biased region" description="Low complexity" evidence="2">
    <location>
        <begin position="482"/>
        <end position="492"/>
    </location>
</feature>
<dbReference type="SUPFAM" id="SSF57184">
    <property type="entry name" value="Growth factor receptor domain"/>
    <property type="match status" value="1"/>
</dbReference>
<dbReference type="Pfam" id="PF21164">
    <property type="entry name" value="Dumpy_DPY"/>
    <property type="match status" value="1"/>
</dbReference>